<organism evidence="2">
    <name type="scientific">Tetraodon nigroviridis</name>
    <name type="common">Spotted green pufferfish</name>
    <name type="synonym">Chelonodon nigroviridis</name>
    <dbReference type="NCBI Taxonomy" id="99883"/>
    <lineage>
        <taxon>Eukaryota</taxon>
        <taxon>Metazoa</taxon>
        <taxon>Chordata</taxon>
        <taxon>Craniata</taxon>
        <taxon>Vertebrata</taxon>
        <taxon>Euteleostomi</taxon>
        <taxon>Actinopterygii</taxon>
        <taxon>Neopterygii</taxon>
        <taxon>Teleostei</taxon>
        <taxon>Neoteleostei</taxon>
        <taxon>Acanthomorphata</taxon>
        <taxon>Eupercaria</taxon>
        <taxon>Tetraodontiformes</taxon>
        <taxon>Tetradontoidea</taxon>
        <taxon>Tetraodontidae</taxon>
        <taxon>Tetraodon</taxon>
    </lineage>
</organism>
<dbReference type="GO" id="GO:0016922">
    <property type="term" value="F:nuclear receptor binding"/>
    <property type="evidence" value="ECO:0007669"/>
    <property type="project" value="TreeGrafter"/>
</dbReference>
<reference evidence="2" key="2">
    <citation type="submission" date="2004-02" db="EMBL/GenBank/DDBJ databases">
        <authorList>
            <consortium name="Genoscope"/>
            <consortium name="Whitehead Institute Centre for Genome Research"/>
        </authorList>
    </citation>
    <scope>NUCLEOTIDE SEQUENCE</scope>
</reference>
<dbReference type="PANTHER" id="PTHR10684:SF1">
    <property type="entry name" value="NUCLEAR RECEPTOR COACTIVATOR 1"/>
    <property type="match status" value="1"/>
</dbReference>
<name>Q4THH7_TETNG</name>
<comment type="caution">
    <text evidence="2">The sequence shown here is derived from an EMBL/GenBank/DDBJ whole genome shotgun (WGS) entry which is preliminary data.</text>
</comment>
<feature type="compositionally biased region" description="Polar residues" evidence="1">
    <location>
        <begin position="18"/>
        <end position="31"/>
    </location>
</feature>
<dbReference type="InterPro" id="IPR017426">
    <property type="entry name" value="Nuclear_rcpt_coactivator"/>
</dbReference>
<accession>Q4THH7</accession>
<dbReference type="EMBL" id="CAAE01002930">
    <property type="protein sequence ID" value="CAF87655.1"/>
    <property type="molecule type" value="Genomic_DNA"/>
</dbReference>
<feature type="compositionally biased region" description="Low complexity" evidence="1">
    <location>
        <begin position="205"/>
        <end position="216"/>
    </location>
</feature>
<protein>
    <submittedName>
        <fullName evidence="2">(spotted green pufferfish) hypothetical protein</fullName>
    </submittedName>
</protein>
<dbReference type="AlphaFoldDB" id="Q4THH7"/>
<feature type="compositionally biased region" description="Pro residues" evidence="1">
    <location>
        <begin position="1"/>
        <end position="12"/>
    </location>
</feature>
<feature type="region of interest" description="Disordered" evidence="1">
    <location>
        <begin position="173"/>
        <end position="216"/>
    </location>
</feature>
<gene>
    <name evidence="2" type="ORF">GSTENG00000552001</name>
</gene>
<dbReference type="GO" id="GO:0003713">
    <property type="term" value="F:transcription coactivator activity"/>
    <property type="evidence" value="ECO:0007669"/>
    <property type="project" value="InterPro"/>
</dbReference>
<feature type="region of interest" description="Disordered" evidence="1">
    <location>
        <begin position="1"/>
        <end position="46"/>
    </location>
</feature>
<dbReference type="GO" id="GO:0032870">
    <property type="term" value="P:cellular response to hormone stimulus"/>
    <property type="evidence" value="ECO:0007669"/>
    <property type="project" value="TreeGrafter"/>
</dbReference>
<evidence type="ECO:0000256" key="1">
    <source>
        <dbReference type="SAM" id="MobiDB-lite"/>
    </source>
</evidence>
<dbReference type="GO" id="GO:0045944">
    <property type="term" value="P:positive regulation of transcription by RNA polymerase II"/>
    <property type="evidence" value="ECO:0007669"/>
    <property type="project" value="TreeGrafter"/>
</dbReference>
<dbReference type="GO" id="GO:0005634">
    <property type="term" value="C:nucleus"/>
    <property type="evidence" value="ECO:0007669"/>
    <property type="project" value="InterPro"/>
</dbReference>
<sequence length="285" mass="30036">MVQQEPPFPPEMSPTSPLLSPQKSTSQTPLLQQAPAPGYQSSDTKSWQQTGITSNSLFSQPGQGAGQAFGQQGVYNNMSITVSMAGGSGGVSSLPPMGQPVAMSTSNLSNVSSVCSDQQVGHSDSRVVRFRSAFISHIFVVCVCVFFFVRVRVCLPAGASVCRCPVHGEPGRERLVHQPGLRRNRGLAEGPPERRALRTTRPSKRASSSSCSPSDAPLPSPDLNFFFCSASSELVPLRLCVTLSDGRMSGGGPVGSGRFGCRCYACLFGEGEGGLSWAACSQPTT</sequence>
<dbReference type="PANTHER" id="PTHR10684">
    <property type="entry name" value="NUCLEAR RECEPTOR COACTIVATOR"/>
    <property type="match status" value="1"/>
</dbReference>
<proteinExistence type="predicted"/>
<evidence type="ECO:0000313" key="2">
    <source>
        <dbReference type="EMBL" id="CAF87655.1"/>
    </source>
</evidence>
<dbReference type="KEGG" id="tng:GSTEN00000552G001"/>
<reference evidence="2" key="1">
    <citation type="journal article" date="2004" name="Nature">
        <title>Genome duplication in the teleost fish Tetraodon nigroviridis reveals the early vertebrate proto-karyotype.</title>
        <authorList>
            <person name="Jaillon O."/>
            <person name="Aury J.-M."/>
            <person name="Brunet F."/>
            <person name="Petit J.-L."/>
            <person name="Stange-Thomann N."/>
            <person name="Mauceli E."/>
            <person name="Bouneau L."/>
            <person name="Fischer C."/>
            <person name="Ozouf-Costaz C."/>
            <person name="Bernot A."/>
            <person name="Nicaud S."/>
            <person name="Jaffe D."/>
            <person name="Fisher S."/>
            <person name="Lutfalla G."/>
            <person name="Dossat C."/>
            <person name="Segurens B."/>
            <person name="Dasilva C."/>
            <person name="Salanoubat M."/>
            <person name="Levy M."/>
            <person name="Boudet N."/>
            <person name="Castellano S."/>
            <person name="Anthouard V."/>
            <person name="Jubin C."/>
            <person name="Castelli V."/>
            <person name="Katinka M."/>
            <person name="Vacherie B."/>
            <person name="Biemont C."/>
            <person name="Skalli Z."/>
            <person name="Cattolico L."/>
            <person name="Poulain J."/>
            <person name="De Berardinis V."/>
            <person name="Cruaud C."/>
            <person name="Duprat S."/>
            <person name="Brottier P."/>
            <person name="Coutanceau J.-P."/>
            <person name="Gouzy J."/>
            <person name="Parra G."/>
            <person name="Lardier G."/>
            <person name="Chapple C."/>
            <person name="McKernan K.J."/>
            <person name="McEwan P."/>
            <person name="Bosak S."/>
            <person name="Kellis M."/>
            <person name="Volff J.-N."/>
            <person name="Guigo R."/>
            <person name="Zody M.C."/>
            <person name="Mesirov J."/>
            <person name="Lindblad-Toh K."/>
            <person name="Birren B."/>
            <person name="Nusbaum C."/>
            <person name="Kahn D."/>
            <person name="Robinson-Rechavi M."/>
            <person name="Laudet V."/>
            <person name="Schachter V."/>
            <person name="Quetier F."/>
            <person name="Saurin W."/>
            <person name="Scarpelli C."/>
            <person name="Wincker P."/>
            <person name="Lander E.S."/>
            <person name="Weissenbach J."/>
            <person name="Roest Crollius H."/>
        </authorList>
    </citation>
    <scope>NUCLEOTIDE SEQUENCE [LARGE SCALE GENOMIC DNA]</scope>
</reference>